<dbReference type="AlphaFoldDB" id="A0A964UVI4"/>
<gene>
    <name evidence="1" type="ORF">GUY60_13435</name>
</gene>
<dbReference type="RefSeq" id="WP_161697316.1">
    <property type="nucleotide sequence ID" value="NZ_JAAAHS010000082.1"/>
</dbReference>
<dbReference type="EMBL" id="JAAAHS010000082">
    <property type="protein sequence ID" value="NBE52410.1"/>
    <property type="molecule type" value="Genomic_DNA"/>
</dbReference>
<evidence type="ECO:0000313" key="2">
    <source>
        <dbReference type="Proteomes" id="UP000598297"/>
    </source>
</evidence>
<keyword evidence="2" id="KW-1185">Reference proteome</keyword>
<protein>
    <submittedName>
        <fullName evidence="1">Uncharacterized protein</fullName>
    </submittedName>
</protein>
<proteinExistence type="predicted"/>
<accession>A0A964UVI4</accession>
<comment type="caution">
    <text evidence="1">The sequence shown here is derived from an EMBL/GenBank/DDBJ whole genome shotgun (WGS) entry which is preliminary data.</text>
</comment>
<dbReference type="Proteomes" id="UP000598297">
    <property type="component" value="Unassembled WGS sequence"/>
</dbReference>
<evidence type="ECO:0000313" key="1">
    <source>
        <dbReference type="EMBL" id="NBE52410.1"/>
    </source>
</evidence>
<reference evidence="1" key="1">
    <citation type="submission" date="2020-01" db="EMBL/GenBank/DDBJ databases">
        <title>Whole-genome analyses of novel actinobacteria.</title>
        <authorList>
            <person name="Sahin N."/>
        </authorList>
    </citation>
    <scope>NUCLEOTIDE SEQUENCE</scope>
    <source>
        <strain evidence="1">YC537</strain>
    </source>
</reference>
<name>A0A964UVI4_9ACTN</name>
<dbReference type="OrthoDB" id="4252624at2"/>
<organism evidence="1 2">
    <name type="scientific">Streptomyces boluensis</name>
    <dbReference type="NCBI Taxonomy" id="1775135"/>
    <lineage>
        <taxon>Bacteria</taxon>
        <taxon>Bacillati</taxon>
        <taxon>Actinomycetota</taxon>
        <taxon>Actinomycetes</taxon>
        <taxon>Kitasatosporales</taxon>
        <taxon>Streptomycetaceae</taxon>
        <taxon>Streptomyces</taxon>
    </lineage>
</organism>
<sequence length="105" mass="11279">MSASPAHAGQTLCHQDGVVKLCASAQEVMDVTAIRYDVTQLDGPGSYDIHYVDLTSGFTSTPQPVSQLKFMETKGGYVYGSIQHCFRVILTSPAGTELEVQPVCP</sequence>